<dbReference type="Pfam" id="PF00106">
    <property type="entry name" value="adh_short"/>
    <property type="match status" value="1"/>
</dbReference>
<dbReference type="InterPro" id="IPR036291">
    <property type="entry name" value="NAD(P)-bd_dom_sf"/>
</dbReference>
<evidence type="ECO:0000259" key="4">
    <source>
        <dbReference type="SMART" id="SM00822"/>
    </source>
</evidence>
<keyword evidence="6" id="KW-1185">Reference proteome</keyword>
<evidence type="ECO:0000256" key="3">
    <source>
        <dbReference type="RuleBase" id="RU000363"/>
    </source>
</evidence>
<dbReference type="CDD" id="cd05233">
    <property type="entry name" value="SDR_c"/>
    <property type="match status" value="1"/>
</dbReference>
<name>A0A4Z1CLJ6_9ACTN</name>
<dbReference type="InterPro" id="IPR020904">
    <property type="entry name" value="Sc_DH/Rdtase_CS"/>
</dbReference>
<evidence type="ECO:0000256" key="2">
    <source>
        <dbReference type="ARBA" id="ARBA00023002"/>
    </source>
</evidence>
<dbReference type="SMART" id="SM00822">
    <property type="entry name" value="PKS_KR"/>
    <property type="match status" value="1"/>
</dbReference>
<evidence type="ECO:0000256" key="1">
    <source>
        <dbReference type="ARBA" id="ARBA00006484"/>
    </source>
</evidence>
<dbReference type="PRINTS" id="PR00081">
    <property type="entry name" value="GDHRDH"/>
</dbReference>
<evidence type="ECO:0000313" key="6">
    <source>
        <dbReference type="Proteomes" id="UP000297496"/>
    </source>
</evidence>
<feature type="domain" description="Ketoreductase" evidence="4">
    <location>
        <begin position="16"/>
        <end position="208"/>
    </location>
</feature>
<dbReference type="InterPro" id="IPR002347">
    <property type="entry name" value="SDR_fam"/>
</dbReference>
<dbReference type="GO" id="GO:0030497">
    <property type="term" value="P:fatty acid elongation"/>
    <property type="evidence" value="ECO:0007669"/>
    <property type="project" value="TreeGrafter"/>
</dbReference>
<dbReference type="PROSITE" id="PS00061">
    <property type="entry name" value="ADH_SHORT"/>
    <property type="match status" value="1"/>
</dbReference>
<dbReference type="EMBL" id="SRRO01000001">
    <property type="protein sequence ID" value="TGN66070.1"/>
    <property type="molecule type" value="Genomic_DNA"/>
</dbReference>
<sequence length="267" mass="26798">MSHSTTSVAPGRFQGQVALVTGGGSGIGAAVVRQLSAEGARVHVVDVVAASAGSVAVEVGGAAHVVDVTDGAAVDRLVADVVAADEHLDVVVHCAGVDDPQAKAWLQEARESGDPVDVIGRMTEETWRRVVAVNLDGTFHVLRAAVRAMRPQRSGAIVTIGSSAAFDTLVGYPAYAASKAGVHALSQSVAKEAIAHGIRVNTVAPGPVDTPMAARTPGAVRDALAATGAIGFASPEQLADTVCYLASAGAANVVGAVLLSNGGRFTV</sequence>
<proteinExistence type="inferred from homology"/>
<dbReference type="RefSeq" id="WP_135840556.1">
    <property type="nucleotide sequence ID" value="NZ_SRRO01000001.1"/>
</dbReference>
<comment type="caution">
    <text evidence="5">The sequence shown here is derived from an EMBL/GenBank/DDBJ whole genome shotgun (WGS) entry which is preliminary data.</text>
</comment>
<comment type="similarity">
    <text evidence="1 3">Belongs to the short-chain dehydrogenases/reductases (SDR) family.</text>
</comment>
<accession>A0A4Z1CLJ6</accession>
<dbReference type="AlphaFoldDB" id="A0A4Z1CLJ6"/>
<dbReference type="PRINTS" id="PR00080">
    <property type="entry name" value="SDRFAMILY"/>
</dbReference>
<protein>
    <submittedName>
        <fullName evidence="5">SDR family oxidoreductase</fullName>
    </submittedName>
</protein>
<dbReference type="PANTHER" id="PTHR42760:SF135">
    <property type="entry name" value="BLL7886 PROTEIN"/>
    <property type="match status" value="1"/>
</dbReference>
<dbReference type="SUPFAM" id="SSF51735">
    <property type="entry name" value="NAD(P)-binding Rossmann-fold domains"/>
    <property type="match status" value="1"/>
</dbReference>
<evidence type="ECO:0000313" key="5">
    <source>
        <dbReference type="EMBL" id="TGN66070.1"/>
    </source>
</evidence>
<dbReference type="GO" id="GO:0016616">
    <property type="term" value="F:oxidoreductase activity, acting on the CH-OH group of donors, NAD or NADP as acceptor"/>
    <property type="evidence" value="ECO:0007669"/>
    <property type="project" value="UniProtKB-ARBA"/>
</dbReference>
<dbReference type="InterPro" id="IPR057326">
    <property type="entry name" value="KR_dom"/>
</dbReference>
<organism evidence="5 6">
    <name type="scientific">Nocardioides eburneiflavus</name>
    <dbReference type="NCBI Taxonomy" id="2518372"/>
    <lineage>
        <taxon>Bacteria</taxon>
        <taxon>Bacillati</taxon>
        <taxon>Actinomycetota</taxon>
        <taxon>Actinomycetes</taxon>
        <taxon>Propionibacteriales</taxon>
        <taxon>Nocardioidaceae</taxon>
        <taxon>Nocardioides</taxon>
    </lineage>
</organism>
<dbReference type="PANTHER" id="PTHR42760">
    <property type="entry name" value="SHORT-CHAIN DEHYDROGENASES/REDUCTASES FAMILY MEMBER"/>
    <property type="match status" value="1"/>
</dbReference>
<dbReference type="Gene3D" id="3.40.50.720">
    <property type="entry name" value="NAD(P)-binding Rossmann-like Domain"/>
    <property type="match status" value="1"/>
</dbReference>
<dbReference type="FunFam" id="3.40.50.720:FF:000084">
    <property type="entry name" value="Short-chain dehydrogenase reductase"/>
    <property type="match status" value="1"/>
</dbReference>
<dbReference type="Proteomes" id="UP000297496">
    <property type="component" value="Unassembled WGS sequence"/>
</dbReference>
<gene>
    <name evidence="5" type="ORF">EXE59_20515</name>
</gene>
<dbReference type="OrthoDB" id="3637977at2"/>
<reference evidence="5 6" key="1">
    <citation type="submission" date="2019-04" db="EMBL/GenBank/DDBJ databases">
        <title>Three New Species of Nocardioides, Nocardioides euryhalodurans sp. nov., Nocardioides seonyuensis sp. nov. and Nocardioides eburneoflavus sp. nov. Isolated from Soil.</title>
        <authorList>
            <person name="Roh S.G."/>
            <person name="Lee C."/>
            <person name="Kim M.-K."/>
            <person name="Kim S.B."/>
        </authorList>
    </citation>
    <scope>NUCLEOTIDE SEQUENCE [LARGE SCALE GENOMIC DNA]</scope>
    <source>
        <strain evidence="5 6">MMS17-SY213</strain>
    </source>
</reference>
<keyword evidence="2" id="KW-0560">Oxidoreductase</keyword>